<evidence type="ECO:0000313" key="2">
    <source>
        <dbReference type="Proteomes" id="UP001324115"/>
    </source>
</evidence>
<proteinExistence type="predicted"/>
<dbReference type="PANTHER" id="PTHR33735">
    <property type="entry name" value="EXPRESSED PROTEIN"/>
    <property type="match status" value="1"/>
</dbReference>
<name>A0AAN7FXJ0_QUERU</name>
<reference evidence="1 2" key="1">
    <citation type="journal article" date="2023" name="G3 (Bethesda)">
        <title>A haplotype-resolved chromosome-scale genome for Quercus rubra L. provides insights into the genetics of adaptive traits for red oak species.</title>
        <authorList>
            <person name="Kapoor B."/>
            <person name="Jenkins J."/>
            <person name="Schmutz J."/>
            <person name="Zhebentyayeva T."/>
            <person name="Kuelheim C."/>
            <person name="Coggeshall M."/>
            <person name="Heim C."/>
            <person name="Lasky J.R."/>
            <person name="Leites L."/>
            <person name="Islam-Faridi N."/>
            <person name="Romero-Severson J."/>
            <person name="DeLeo V.L."/>
            <person name="Lucas S.M."/>
            <person name="Lazic D."/>
            <person name="Gailing O."/>
            <person name="Carlson J."/>
            <person name="Staton M."/>
        </authorList>
    </citation>
    <scope>NUCLEOTIDE SEQUENCE [LARGE SCALE GENOMIC DNA]</scope>
    <source>
        <strain evidence="1">Pseudo-F2</strain>
    </source>
</reference>
<comment type="caution">
    <text evidence="1">The sequence shown here is derived from an EMBL/GenBank/DDBJ whole genome shotgun (WGS) entry which is preliminary data.</text>
</comment>
<dbReference type="EMBL" id="JAXUIC010000002">
    <property type="protein sequence ID" value="KAK4599206.1"/>
    <property type="molecule type" value="Genomic_DNA"/>
</dbReference>
<evidence type="ECO:0008006" key="3">
    <source>
        <dbReference type="Google" id="ProtNLM"/>
    </source>
</evidence>
<dbReference type="Proteomes" id="UP001324115">
    <property type="component" value="Unassembled WGS sequence"/>
</dbReference>
<sequence length="209" mass="22952">MSASKQLALISTSHRFQSLIPDPRRLLLISKRNERRSFLGTDQRLHFLKIGLSLRELVVSKRKMDVAVHSSVPTVPPIPSNPASPGPQSRKVWIVGLIASAILPFFGIKFGPLLKLKQEVDTVVDTAEDVAEVVEKVAEEVEIVAEEIAEHLPAGGKLKVVATFIENVAETTAKDAQLGEDIIDKVRAMEKDVESFIAVIDQAKKTSKE</sequence>
<organism evidence="1 2">
    <name type="scientific">Quercus rubra</name>
    <name type="common">Northern red oak</name>
    <name type="synonym">Quercus borealis</name>
    <dbReference type="NCBI Taxonomy" id="3512"/>
    <lineage>
        <taxon>Eukaryota</taxon>
        <taxon>Viridiplantae</taxon>
        <taxon>Streptophyta</taxon>
        <taxon>Embryophyta</taxon>
        <taxon>Tracheophyta</taxon>
        <taxon>Spermatophyta</taxon>
        <taxon>Magnoliopsida</taxon>
        <taxon>eudicotyledons</taxon>
        <taxon>Gunneridae</taxon>
        <taxon>Pentapetalae</taxon>
        <taxon>rosids</taxon>
        <taxon>fabids</taxon>
        <taxon>Fagales</taxon>
        <taxon>Fagaceae</taxon>
        <taxon>Quercus</taxon>
    </lineage>
</organism>
<accession>A0AAN7FXJ0</accession>
<keyword evidence="2" id="KW-1185">Reference proteome</keyword>
<dbReference type="AlphaFoldDB" id="A0AAN7FXJ0"/>
<evidence type="ECO:0000313" key="1">
    <source>
        <dbReference type="EMBL" id="KAK4599206.1"/>
    </source>
</evidence>
<protein>
    <recommendedName>
        <fullName evidence="3">Plastid-targeted protein 2</fullName>
    </recommendedName>
</protein>
<dbReference type="PANTHER" id="PTHR33735:SF14">
    <property type="entry name" value="PHAGE CAPSID SCAFFOLDING PROTEIN (GPO) SERINE PEPTIDASE"/>
    <property type="match status" value="1"/>
</dbReference>
<gene>
    <name evidence="1" type="ORF">RGQ29_009313</name>
</gene>